<gene>
    <name evidence="2" type="ORF">GNZ18_40545</name>
</gene>
<evidence type="ECO:0000259" key="1">
    <source>
        <dbReference type="Pfam" id="PF00483"/>
    </source>
</evidence>
<dbReference type="EMBL" id="WOFH01000027">
    <property type="protein sequence ID" value="MUN42838.1"/>
    <property type="molecule type" value="Genomic_DNA"/>
</dbReference>
<organism evidence="2 3">
    <name type="scientific">Actinomadura litoris</name>
    <dbReference type="NCBI Taxonomy" id="2678616"/>
    <lineage>
        <taxon>Bacteria</taxon>
        <taxon>Bacillati</taxon>
        <taxon>Actinomycetota</taxon>
        <taxon>Actinomycetes</taxon>
        <taxon>Streptosporangiales</taxon>
        <taxon>Thermomonosporaceae</taxon>
        <taxon>Actinomadura</taxon>
    </lineage>
</organism>
<proteinExistence type="predicted"/>
<protein>
    <submittedName>
        <fullName evidence="2">Glucose-1-phosphate thymidylyltransferase</fullName>
        <ecNumber evidence="2">2.7.7.24</ecNumber>
    </submittedName>
</protein>
<dbReference type="InterPro" id="IPR005908">
    <property type="entry name" value="G1P_thy_trans_l"/>
</dbReference>
<evidence type="ECO:0000313" key="2">
    <source>
        <dbReference type="EMBL" id="MUN42838.1"/>
    </source>
</evidence>
<dbReference type="AlphaFoldDB" id="A0A7K1LEH8"/>
<evidence type="ECO:0000313" key="3">
    <source>
        <dbReference type="Proteomes" id="UP000432015"/>
    </source>
</evidence>
<dbReference type="Proteomes" id="UP000432015">
    <property type="component" value="Unassembled WGS sequence"/>
</dbReference>
<name>A0A7K1LEH8_9ACTN</name>
<keyword evidence="2" id="KW-0808">Transferase</keyword>
<reference evidence="2 3" key="1">
    <citation type="submission" date="2019-11" db="EMBL/GenBank/DDBJ databases">
        <authorList>
            <person name="Cao P."/>
        </authorList>
    </citation>
    <scope>NUCLEOTIDE SEQUENCE [LARGE SCALE GENOMIC DNA]</scope>
    <source>
        <strain evidence="2 3">NEAU-AAG5</strain>
    </source>
</reference>
<dbReference type="PANTHER" id="PTHR42883:SF2">
    <property type="entry name" value="THYMIDYLYLTRANSFERASE"/>
    <property type="match status" value="1"/>
</dbReference>
<dbReference type="InterPro" id="IPR005835">
    <property type="entry name" value="NTP_transferase_dom"/>
</dbReference>
<keyword evidence="3" id="KW-1185">Reference proteome</keyword>
<dbReference type="InterPro" id="IPR029044">
    <property type="entry name" value="Nucleotide-diphossugar_trans"/>
</dbReference>
<dbReference type="GO" id="GO:0008879">
    <property type="term" value="F:glucose-1-phosphate thymidylyltransferase activity"/>
    <property type="evidence" value="ECO:0007669"/>
    <property type="project" value="UniProtKB-EC"/>
</dbReference>
<dbReference type="Pfam" id="PF00483">
    <property type="entry name" value="NTP_transferase"/>
    <property type="match status" value="1"/>
</dbReference>
<sequence>MKALVLSGGSGARLRPISHSMPKQLIPVANRPVLEYVIDDIRRLGVTDIAIVVGSWATQIQQALGDGSRFGVHLTYLRQDLPLGLADALRRAGPFLGDDDFVMYLGDNVLREGVAEIAEEFRRTRPAAQLVVHKVADPRAYGVAEVDADGRVLRLVEKPERPRSDLAVVGVYFFTSAIHASVAAIEPSARGELEITDAIQRLVADGAPVRAREYTGFWRDVGEIEHVLDCNRRLLEDLRHRVTGTVEGGAELRGPVVVEDGARVVRSRVTGPAVIGAGTLVEDAEIGPGTAVGRGCLLRSTSLADSVVLDGASISFAGPFARSVIGRSATVGPAGARAGGRAAHRLVVGDHAGVEVAARPDGAG</sequence>
<dbReference type="Gene3D" id="3.90.550.10">
    <property type="entry name" value="Spore Coat Polysaccharide Biosynthesis Protein SpsA, Chain A"/>
    <property type="match status" value="1"/>
</dbReference>
<dbReference type="Gene3D" id="2.160.10.10">
    <property type="entry name" value="Hexapeptide repeat proteins"/>
    <property type="match status" value="1"/>
</dbReference>
<dbReference type="EC" id="2.7.7.24" evidence="2"/>
<keyword evidence="2" id="KW-0548">Nucleotidyltransferase</keyword>
<accession>A0A7K1LEH8</accession>
<comment type="caution">
    <text evidence="2">The sequence shown here is derived from an EMBL/GenBank/DDBJ whole genome shotgun (WGS) entry which is preliminary data.</text>
</comment>
<dbReference type="SUPFAM" id="SSF53448">
    <property type="entry name" value="Nucleotide-diphospho-sugar transferases"/>
    <property type="match status" value="1"/>
</dbReference>
<dbReference type="CDD" id="cd04189">
    <property type="entry name" value="G1P_TT_long"/>
    <property type="match status" value="1"/>
</dbReference>
<dbReference type="PANTHER" id="PTHR42883">
    <property type="entry name" value="GLUCOSE-1-PHOSPHATE THYMIDYLTRANSFERASE"/>
    <property type="match status" value="1"/>
</dbReference>
<dbReference type="NCBIfam" id="TIGR01208">
    <property type="entry name" value="rmlA_long"/>
    <property type="match status" value="1"/>
</dbReference>
<feature type="domain" description="Nucleotidyl transferase" evidence="1">
    <location>
        <begin position="2"/>
        <end position="235"/>
    </location>
</feature>